<feature type="compositionally biased region" description="Low complexity" evidence="3">
    <location>
        <begin position="164"/>
        <end position="177"/>
    </location>
</feature>
<organism evidence="5 6">
    <name type="scientific">Simiduia aestuariiviva</name>
    <dbReference type="NCBI Taxonomy" id="1510459"/>
    <lineage>
        <taxon>Bacteria</taxon>
        <taxon>Pseudomonadati</taxon>
        <taxon>Pseudomonadota</taxon>
        <taxon>Gammaproteobacteria</taxon>
        <taxon>Cellvibrionales</taxon>
        <taxon>Cellvibrionaceae</taxon>
        <taxon>Simiduia</taxon>
    </lineage>
</organism>
<dbReference type="Pfam" id="PF00072">
    <property type="entry name" value="Response_reg"/>
    <property type="match status" value="1"/>
</dbReference>
<dbReference type="GO" id="GO:0000160">
    <property type="term" value="P:phosphorelay signal transduction system"/>
    <property type="evidence" value="ECO:0007669"/>
    <property type="project" value="InterPro"/>
</dbReference>
<dbReference type="GO" id="GO:0003677">
    <property type="term" value="F:DNA binding"/>
    <property type="evidence" value="ECO:0007669"/>
    <property type="project" value="UniProtKB-KW"/>
</dbReference>
<dbReference type="SMART" id="SM00448">
    <property type="entry name" value="REC"/>
    <property type="match status" value="1"/>
</dbReference>
<dbReference type="SUPFAM" id="SSF52172">
    <property type="entry name" value="CheY-like"/>
    <property type="match status" value="1"/>
</dbReference>
<keyword evidence="5" id="KW-0238">DNA-binding</keyword>
<protein>
    <submittedName>
        <fullName evidence="5">DNA-binding response OmpR family regulator</fullName>
    </submittedName>
</protein>
<accession>A0A839UWW3</accession>
<keyword evidence="1 2" id="KW-0597">Phosphoprotein</keyword>
<dbReference type="EMBL" id="JACHXZ010000004">
    <property type="protein sequence ID" value="MBB3169857.1"/>
    <property type="molecule type" value="Genomic_DNA"/>
</dbReference>
<evidence type="ECO:0000259" key="4">
    <source>
        <dbReference type="PROSITE" id="PS50110"/>
    </source>
</evidence>
<dbReference type="PANTHER" id="PTHR44591:SF25">
    <property type="entry name" value="CHEMOTAXIS TWO-COMPONENT RESPONSE REGULATOR"/>
    <property type="match status" value="1"/>
</dbReference>
<dbReference type="PANTHER" id="PTHR44591">
    <property type="entry name" value="STRESS RESPONSE REGULATOR PROTEIN 1"/>
    <property type="match status" value="1"/>
</dbReference>
<dbReference type="RefSeq" id="WP_183911341.1">
    <property type="nucleotide sequence ID" value="NZ_JACHXZ010000004.1"/>
</dbReference>
<dbReference type="InterPro" id="IPR001789">
    <property type="entry name" value="Sig_transdc_resp-reg_receiver"/>
</dbReference>
<feature type="domain" description="Response regulatory" evidence="4">
    <location>
        <begin position="4"/>
        <end position="122"/>
    </location>
</feature>
<reference evidence="5 6" key="1">
    <citation type="submission" date="2020-08" db="EMBL/GenBank/DDBJ databases">
        <title>Genomic Encyclopedia of Type Strains, Phase III (KMG-III): the genomes of soil and plant-associated and newly described type strains.</title>
        <authorList>
            <person name="Whitman W."/>
        </authorList>
    </citation>
    <scope>NUCLEOTIDE SEQUENCE [LARGE SCALE GENOMIC DNA]</scope>
    <source>
        <strain evidence="5 6">CECT 8571</strain>
    </source>
</reference>
<sequence length="287" mass="30971">MSARILVVDDASFIRDMVKNNLRSMLPEVDLYDAADGHRAVALLKQQSIDIILSDWEMPGMSGEELLQWVRSQADHQATPFVMVTSRGDREFVVKAVQAGVSDYLVKPFTPEELMGKVAKQLKRLGIEAKTQPASGGGQGAAFGSIEALTGKAAAPKPKAAQSASAAALTAKPSTAKKTAKSKPSAHKGLAQLRLASGQFECLIRELSLQALNGVIQRRDALPVIFESAVLDIMDADGKAVARVNGYISSLQAAEPRVDTRLVKISIRFVDDDPAKFEQLSRYIARL</sequence>
<feature type="modified residue" description="4-aspartylphosphate" evidence="2">
    <location>
        <position position="55"/>
    </location>
</feature>
<feature type="region of interest" description="Disordered" evidence="3">
    <location>
        <begin position="164"/>
        <end position="185"/>
    </location>
</feature>
<dbReference type="Gene3D" id="3.40.50.2300">
    <property type="match status" value="1"/>
</dbReference>
<dbReference type="PROSITE" id="PS50110">
    <property type="entry name" value="RESPONSE_REGULATORY"/>
    <property type="match status" value="1"/>
</dbReference>
<dbReference type="AlphaFoldDB" id="A0A839UWW3"/>
<comment type="caution">
    <text evidence="5">The sequence shown here is derived from an EMBL/GenBank/DDBJ whole genome shotgun (WGS) entry which is preliminary data.</text>
</comment>
<evidence type="ECO:0000313" key="6">
    <source>
        <dbReference type="Proteomes" id="UP000559987"/>
    </source>
</evidence>
<evidence type="ECO:0000256" key="3">
    <source>
        <dbReference type="SAM" id="MobiDB-lite"/>
    </source>
</evidence>
<dbReference type="InterPro" id="IPR050595">
    <property type="entry name" value="Bact_response_regulator"/>
</dbReference>
<evidence type="ECO:0000313" key="5">
    <source>
        <dbReference type="EMBL" id="MBB3169857.1"/>
    </source>
</evidence>
<name>A0A839UWW3_9GAMM</name>
<proteinExistence type="predicted"/>
<dbReference type="InterPro" id="IPR011006">
    <property type="entry name" value="CheY-like_superfamily"/>
</dbReference>
<evidence type="ECO:0000256" key="2">
    <source>
        <dbReference type="PROSITE-ProRule" id="PRU00169"/>
    </source>
</evidence>
<keyword evidence="6" id="KW-1185">Reference proteome</keyword>
<dbReference type="Proteomes" id="UP000559987">
    <property type="component" value="Unassembled WGS sequence"/>
</dbReference>
<evidence type="ECO:0000256" key="1">
    <source>
        <dbReference type="ARBA" id="ARBA00022553"/>
    </source>
</evidence>
<gene>
    <name evidence="5" type="ORF">FHS30_003070</name>
</gene>